<keyword evidence="2" id="KW-1185">Reference proteome</keyword>
<reference evidence="1" key="1">
    <citation type="submission" date="2019-02" db="EMBL/GenBank/DDBJ databases">
        <authorList>
            <person name="Pothier F.J."/>
        </authorList>
    </citation>
    <scope>NUCLEOTIDE SEQUENCE</scope>
    <source>
        <strain evidence="1">CI-1B</strain>
    </source>
</reference>
<dbReference type="Pfam" id="PF02585">
    <property type="entry name" value="PIG-L"/>
    <property type="match status" value="1"/>
</dbReference>
<name>A0A508SRA6_9BRAD</name>
<dbReference type="EMBL" id="CAADFC020000004">
    <property type="protein sequence ID" value="VIO65175.1"/>
    <property type="molecule type" value="Genomic_DNA"/>
</dbReference>
<dbReference type="Gene3D" id="3.40.50.10320">
    <property type="entry name" value="LmbE-like"/>
    <property type="match status" value="1"/>
</dbReference>
<dbReference type="RefSeq" id="WP_139857093.1">
    <property type="nucleotide sequence ID" value="NZ_CAADFC020000004.1"/>
</dbReference>
<proteinExistence type="predicted"/>
<dbReference type="GO" id="GO:0016811">
    <property type="term" value="F:hydrolase activity, acting on carbon-nitrogen (but not peptide) bonds, in linear amides"/>
    <property type="evidence" value="ECO:0007669"/>
    <property type="project" value="TreeGrafter"/>
</dbReference>
<dbReference type="PANTHER" id="PTHR12993">
    <property type="entry name" value="N-ACETYLGLUCOSAMINYL-PHOSPHATIDYLINOSITOL DE-N-ACETYLASE-RELATED"/>
    <property type="match status" value="1"/>
</dbReference>
<dbReference type="PANTHER" id="PTHR12993:SF30">
    <property type="entry name" value="N-ACETYL-ALPHA-D-GLUCOSAMINYL L-MALATE DEACETYLASE 1"/>
    <property type="match status" value="1"/>
</dbReference>
<protein>
    <recommendedName>
        <fullName evidence="3">N-acetyl-alpha-D-glucosaminyl L-malate deacetylase 1</fullName>
    </recommendedName>
</protein>
<dbReference type="Proteomes" id="UP000328092">
    <property type="component" value="Unassembled WGS sequence"/>
</dbReference>
<comment type="caution">
    <text evidence="1">The sequence shown here is derived from an EMBL/GenBank/DDBJ whole genome shotgun (WGS) entry which is preliminary data.</text>
</comment>
<evidence type="ECO:0000313" key="1">
    <source>
        <dbReference type="EMBL" id="VIO65175.1"/>
    </source>
</evidence>
<dbReference type="OrthoDB" id="3514174at2"/>
<evidence type="ECO:0000313" key="2">
    <source>
        <dbReference type="Proteomes" id="UP000328092"/>
    </source>
</evidence>
<organism evidence="1 2">
    <name type="scientific">Bradyrhizobium ivorense</name>
    <dbReference type="NCBI Taxonomy" id="2511166"/>
    <lineage>
        <taxon>Bacteria</taxon>
        <taxon>Pseudomonadati</taxon>
        <taxon>Pseudomonadota</taxon>
        <taxon>Alphaproteobacteria</taxon>
        <taxon>Hyphomicrobiales</taxon>
        <taxon>Nitrobacteraceae</taxon>
        <taxon>Bradyrhizobium</taxon>
    </lineage>
</organism>
<dbReference type="InterPro" id="IPR024078">
    <property type="entry name" value="LmbE-like_dom_sf"/>
</dbReference>
<accession>A0A508SRA6</accession>
<dbReference type="InterPro" id="IPR003737">
    <property type="entry name" value="GlcNAc_PI_deacetylase-related"/>
</dbReference>
<dbReference type="SUPFAM" id="SSF102588">
    <property type="entry name" value="LmbE-like"/>
    <property type="match status" value="1"/>
</dbReference>
<sequence length="217" mass="24235">MKPVALAEPGQRLSLLCIGAHSDDIEIGAGATILGWIERGVRLDVHWVVLSAAGPRAEEARSSAQAFLTGAARSTIELSEFRDGYFPYQGAAIKNWFEELKSRTSPDVILCHARGDAHQDHREVSALTWNSFRDHTILEYEIPKWDGDLSQPNLFIPASRALMERKAKLLHDHFGTQRAKDWFDAQTFMGLARLRGAECRAPDGFAEAFHARKIVVQ</sequence>
<gene>
    <name evidence="1" type="ORF">CI1B_02720</name>
</gene>
<evidence type="ECO:0008006" key="3">
    <source>
        <dbReference type="Google" id="ProtNLM"/>
    </source>
</evidence>
<dbReference type="AlphaFoldDB" id="A0A508SRA6"/>